<dbReference type="FunFam" id="3.40.605.10:FF:000007">
    <property type="entry name" value="NAD/NADP-dependent betaine aldehyde dehydrogenase"/>
    <property type="match status" value="1"/>
</dbReference>
<dbReference type="Pfam" id="PF00171">
    <property type="entry name" value="Aldedh"/>
    <property type="match status" value="1"/>
</dbReference>
<dbReference type="CDD" id="cd07139">
    <property type="entry name" value="ALDH_AldA-Rv0768"/>
    <property type="match status" value="1"/>
</dbReference>
<comment type="caution">
    <text evidence="9">The sequence shown here is derived from an EMBL/GenBank/DDBJ whole genome shotgun (WGS) entry which is preliminary data.</text>
</comment>
<dbReference type="EC" id="1.2.1.3" evidence="3"/>
<dbReference type="SUPFAM" id="SSF53720">
    <property type="entry name" value="ALDH-like"/>
    <property type="match status" value="1"/>
</dbReference>
<dbReference type="PROSITE" id="PS00687">
    <property type="entry name" value="ALDEHYDE_DEHYDR_GLU"/>
    <property type="match status" value="1"/>
</dbReference>
<evidence type="ECO:0000256" key="7">
    <source>
        <dbReference type="SAM" id="Coils"/>
    </source>
</evidence>
<dbReference type="InterPro" id="IPR016163">
    <property type="entry name" value="Ald_DH_C"/>
</dbReference>
<proteinExistence type="inferred from homology"/>
<protein>
    <recommendedName>
        <fullName evidence="3">aldehyde dehydrogenase (NAD(+))</fullName>
        <ecNumber evidence="3">1.2.1.3</ecNumber>
    </recommendedName>
</protein>
<dbReference type="Gene3D" id="3.40.309.10">
    <property type="entry name" value="Aldehyde Dehydrogenase, Chain A, domain 2"/>
    <property type="match status" value="1"/>
</dbReference>
<accession>A0A848L5R5</accession>
<name>A0A848L5R5_9ACTN</name>
<feature type="coiled-coil region" evidence="7">
    <location>
        <begin position="69"/>
        <end position="96"/>
    </location>
</feature>
<dbReference type="InterPro" id="IPR015590">
    <property type="entry name" value="Aldehyde_DH_dom"/>
</dbReference>
<evidence type="ECO:0000256" key="1">
    <source>
        <dbReference type="ARBA" id="ARBA00009986"/>
    </source>
</evidence>
<reference evidence="9 10" key="1">
    <citation type="submission" date="2020-04" db="EMBL/GenBank/DDBJ databases">
        <title>Gordonia sp. nov. TBRC 11910.</title>
        <authorList>
            <person name="Suriyachadkun C."/>
        </authorList>
    </citation>
    <scope>NUCLEOTIDE SEQUENCE [LARGE SCALE GENOMIC DNA]</scope>
    <source>
        <strain evidence="9 10">TBRC 11910</strain>
    </source>
</reference>
<dbReference type="PROSITE" id="PS00070">
    <property type="entry name" value="ALDEHYDE_DEHYDR_CYS"/>
    <property type="match status" value="1"/>
</dbReference>
<feature type="active site" evidence="5">
    <location>
        <position position="254"/>
    </location>
</feature>
<dbReference type="EMBL" id="JABBNB010000029">
    <property type="protein sequence ID" value="NMO03993.1"/>
    <property type="molecule type" value="Genomic_DNA"/>
</dbReference>
<gene>
    <name evidence="9" type="ORF">HH308_22520</name>
</gene>
<evidence type="ECO:0000256" key="6">
    <source>
        <dbReference type="RuleBase" id="RU003345"/>
    </source>
</evidence>
<dbReference type="InterPro" id="IPR016162">
    <property type="entry name" value="Ald_DH_N"/>
</dbReference>
<dbReference type="AlphaFoldDB" id="A0A848L5R5"/>
<keyword evidence="10" id="KW-1185">Reference proteome</keyword>
<organism evidence="9 10">
    <name type="scientific">Gordonia asplenii</name>
    <dbReference type="NCBI Taxonomy" id="2725283"/>
    <lineage>
        <taxon>Bacteria</taxon>
        <taxon>Bacillati</taxon>
        <taxon>Actinomycetota</taxon>
        <taxon>Actinomycetes</taxon>
        <taxon>Mycobacteriales</taxon>
        <taxon>Gordoniaceae</taxon>
        <taxon>Gordonia</taxon>
    </lineage>
</organism>
<dbReference type="PANTHER" id="PTHR42804">
    <property type="entry name" value="ALDEHYDE DEHYDROGENASE"/>
    <property type="match status" value="1"/>
</dbReference>
<comment type="catalytic activity">
    <reaction evidence="4">
        <text>an aldehyde + NAD(+) + H2O = a carboxylate + NADH + 2 H(+)</text>
        <dbReference type="Rhea" id="RHEA:16185"/>
        <dbReference type="ChEBI" id="CHEBI:15377"/>
        <dbReference type="ChEBI" id="CHEBI:15378"/>
        <dbReference type="ChEBI" id="CHEBI:17478"/>
        <dbReference type="ChEBI" id="CHEBI:29067"/>
        <dbReference type="ChEBI" id="CHEBI:57540"/>
        <dbReference type="ChEBI" id="CHEBI:57945"/>
        <dbReference type="EC" id="1.2.1.3"/>
    </reaction>
</comment>
<keyword evidence="2 6" id="KW-0560">Oxidoreductase</keyword>
<dbReference type="Gene3D" id="3.40.605.10">
    <property type="entry name" value="Aldehyde Dehydrogenase, Chain A, domain 1"/>
    <property type="match status" value="1"/>
</dbReference>
<dbReference type="GO" id="GO:0004029">
    <property type="term" value="F:aldehyde dehydrogenase (NAD+) activity"/>
    <property type="evidence" value="ECO:0007669"/>
    <property type="project" value="UniProtKB-EC"/>
</dbReference>
<evidence type="ECO:0000313" key="10">
    <source>
        <dbReference type="Proteomes" id="UP000550729"/>
    </source>
</evidence>
<dbReference type="PANTHER" id="PTHR42804:SF1">
    <property type="entry name" value="ALDEHYDE DEHYDROGENASE-RELATED"/>
    <property type="match status" value="1"/>
</dbReference>
<keyword evidence="7" id="KW-0175">Coiled coil</keyword>
<dbReference type="InterPro" id="IPR016161">
    <property type="entry name" value="Ald_DH/histidinol_DH"/>
</dbReference>
<dbReference type="RefSeq" id="WP_170196491.1">
    <property type="nucleotide sequence ID" value="NZ_JABBNB010000029.1"/>
</dbReference>
<evidence type="ECO:0000256" key="2">
    <source>
        <dbReference type="ARBA" id="ARBA00023002"/>
    </source>
</evidence>
<feature type="domain" description="Aldehyde dehydrogenase" evidence="8">
    <location>
        <begin position="17"/>
        <end position="478"/>
    </location>
</feature>
<comment type="similarity">
    <text evidence="1 6">Belongs to the aldehyde dehydrogenase family.</text>
</comment>
<evidence type="ECO:0000256" key="4">
    <source>
        <dbReference type="ARBA" id="ARBA00049194"/>
    </source>
</evidence>
<evidence type="ECO:0000256" key="3">
    <source>
        <dbReference type="ARBA" id="ARBA00024226"/>
    </source>
</evidence>
<evidence type="ECO:0000259" key="8">
    <source>
        <dbReference type="Pfam" id="PF00171"/>
    </source>
</evidence>
<evidence type="ECO:0000313" key="9">
    <source>
        <dbReference type="EMBL" id="NMO03993.1"/>
    </source>
</evidence>
<dbReference type="FunFam" id="3.40.309.10:FF:000012">
    <property type="entry name" value="Betaine aldehyde dehydrogenase"/>
    <property type="match status" value="1"/>
</dbReference>
<evidence type="ECO:0000256" key="5">
    <source>
        <dbReference type="PROSITE-ProRule" id="PRU10007"/>
    </source>
</evidence>
<dbReference type="Proteomes" id="UP000550729">
    <property type="component" value="Unassembled WGS sequence"/>
</dbReference>
<dbReference type="InterPro" id="IPR016160">
    <property type="entry name" value="Ald_DH_CS_CYS"/>
</dbReference>
<dbReference type="InterPro" id="IPR029510">
    <property type="entry name" value="Ald_DH_CS_GLU"/>
</dbReference>
<sequence length="490" mass="52207">MSGWQERYDRLYIGGEWVSPSSTRTFDVINPATEEVVATVPEAVEEDIDKAVAAARQAFDSGPWPRTPLEERIALLRKLSAKLAEHEADAAALVTSEMGAPITLSTKMQSIGPRLLLDAFLDLAPQYPWTDFRQSITGNAMVTREPVGVVGAIVPWNAPLLITMIKLAPALLAGCTMVIKPTPETPLDAYFLSHLLDEIGLPAGVVNVVPAQREVSEYLVRHRGVDKISFTGSTGAGRRIGAICGEALRRCTLELGGKSAAVLLDDADLDAAIAAIRAVSLRNSGQVCSNKTRIVVAKSRRDELYDRLVDLIGSMPVGDPFDPATEIGPMASAGHRTRVEGYIDVGIDSGAKVLVGGRGTPDGLDRGWFVRPTIFADVDPNARIAQEEIFGPVLTVHTFDTEAQAVAIANNSEYGLNGSVFAADPEHALAVARQIRTGTVEVNGNGVGFTAPIGGFKSSGIGREAGLEGFDAYVELKSYGLPATTYDQLS</sequence>